<keyword evidence="1" id="KW-1133">Transmembrane helix</keyword>
<feature type="transmembrane region" description="Helical" evidence="1">
    <location>
        <begin position="48"/>
        <end position="70"/>
    </location>
</feature>
<evidence type="ECO:0000313" key="3">
    <source>
        <dbReference type="EMBL" id="MCQ5121624.1"/>
    </source>
</evidence>
<sequence>MSIELIALLSLFVAIAIGYFTNVNTGVLGIAMAFLVGTFLADMTGKEIIAGFPTSTFVTLMSMTFLFSIAKVNGTMETMAYKVIQLAKGKTKLIPHLFFVFAAILSAVGAGPIVTPALLCPIATSVGKKENIKDIIMLMCVICGGLVGGLTPFGPSGIVASTLFESSGIAPYTPVMLSAVVIHIVQYAVVFTIIGGWKIKTSGSAQSEEVPSFNKNQWLTVAVILCVVLAAMFLGWDIALVALLGSSVLLILKASDQAKSIVGVPWGTLLLVGGVSVLINVINSVGGIQLLSDALSSIMSENTASSIICCMAGLLSAVSSASGVVMPTLIPTVTEISAGLGGAVAPAALGAAVCLGAHLVTCSPLSTIGALGYSAANAETDKNKLFMQQLGLAVLSVLIGAAMGLLGVFNWFL</sequence>
<evidence type="ECO:0000259" key="2">
    <source>
        <dbReference type="Pfam" id="PF07158"/>
    </source>
</evidence>
<name>A0ABT1SK70_9FIRM</name>
<reference evidence="3 4" key="1">
    <citation type="submission" date="2022-06" db="EMBL/GenBank/DDBJ databases">
        <title>Isolation of gut microbiota from human fecal samples.</title>
        <authorList>
            <person name="Pamer E.G."/>
            <person name="Barat B."/>
            <person name="Waligurski E."/>
            <person name="Medina S."/>
            <person name="Paddock L."/>
            <person name="Mostad J."/>
        </authorList>
    </citation>
    <scope>NUCLEOTIDE SEQUENCE [LARGE SCALE GENOMIC DNA]</scope>
    <source>
        <strain evidence="3 4">DFI.6.1</strain>
    </source>
</reference>
<dbReference type="EMBL" id="JANGCH010000005">
    <property type="protein sequence ID" value="MCQ5121624.1"/>
    <property type="molecule type" value="Genomic_DNA"/>
</dbReference>
<gene>
    <name evidence="3" type="ORF">NE663_05035</name>
</gene>
<keyword evidence="1" id="KW-0812">Transmembrane</keyword>
<feature type="transmembrane region" description="Helical" evidence="1">
    <location>
        <begin position="307"/>
        <end position="330"/>
    </location>
</feature>
<proteinExistence type="predicted"/>
<keyword evidence="1" id="KW-0472">Membrane</keyword>
<feature type="transmembrane region" description="Helical" evidence="1">
    <location>
        <begin position="264"/>
        <end position="286"/>
    </location>
</feature>
<comment type="caution">
    <text evidence="3">The sequence shown here is derived from an EMBL/GenBank/DDBJ whole genome shotgun (WGS) entry which is preliminary data.</text>
</comment>
<feature type="transmembrane region" description="Helical" evidence="1">
    <location>
        <begin position="336"/>
        <end position="360"/>
    </location>
</feature>
<evidence type="ECO:0000256" key="1">
    <source>
        <dbReference type="SAM" id="Phobius"/>
    </source>
</evidence>
<dbReference type="RefSeq" id="WP_256197605.1">
    <property type="nucleotide sequence ID" value="NZ_CANTYB010000058.1"/>
</dbReference>
<feature type="transmembrane region" description="Helical" evidence="1">
    <location>
        <begin position="6"/>
        <end position="36"/>
    </location>
</feature>
<feature type="transmembrane region" description="Helical" evidence="1">
    <location>
        <begin position="97"/>
        <end position="123"/>
    </location>
</feature>
<evidence type="ECO:0000313" key="4">
    <source>
        <dbReference type="Proteomes" id="UP001524435"/>
    </source>
</evidence>
<dbReference type="Pfam" id="PF07158">
    <property type="entry name" value="MatC_N"/>
    <property type="match status" value="1"/>
</dbReference>
<keyword evidence="4" id="KW-1185">Reference proteome</keyword>
<feature type="transmembrane region" description="Helical" evidence="1">
    <location>
        <begin position="135"/>
        <end position="155"/>
    </location>
</feature>
<dbReference type="InterPro" id="IPR009827">
    <property type="entry name" value="MatC_N"/>
</dbReference>
<feature type="transmembrane region" description="Helical" evidence="1">
    <location>
        <begin position="390"/>
        <end position="412"/>
    </location>
</feature>
<protein>
    <submittedName>
        <fullName evidence="3">SLC13 family permease</fullName>
    </submittedName>
</protein>
<feature type="domain" description="Dicarboxylate carrier MatC N-terminal" evidence="2">
    <location>
        <begin position="1"/>
        <end position="148"/>
    </location>
</feature>
<feature type="transmembrane region" description="Helical" evidence="1">
    <location>
        <begin position="218"/>
        <end position="244"/>
    </location>
</feature>
<organism evidence="3 4">
    <name type="scientific">Massilicoli timonensis</name>
    <dbReference type="NCBI Taxonomy" id="2015901"/>
    <lineage>
        <taxon>Bacteria</taxon>
        <taxon>Bacillati</taxon>
        <taxon>Bacillota</taxon>
        <taxon>Erysipelotrichia</taxon>
        <taxon>Erysipelotrichales</taxon>
        <taxon>Erysipelotrichaceae</taxon>
        <taxon>Massilicoli</taxon>
    </lineage>
</organism>
<dbReference type="Proteomes" id="UP001524435">
    <property type="component" value="Unassembled WGS sequence"/>
</dbReference>
<feature type="transmembrane region" description="Helical" evidence="1">
    <location>
        <begin position="175"/>
        <end position="197"/>
    </location>
</feature>
<accession>A0ABT1SK70</accession>